<name>K3YAT0_SETIT</name>
<evidence type="ECO:0000313" key="3">
    <source>
        <dbReference type="Proteomes" id="UP000004995"/>
    </source>
</evidence>
<dbReference type="EnsemblPlants" id="KQK97825">
    <property type="protein sequence ID" value="KQK97825"/>
    <property type="gene ID" value="SETIT_011322mg"/>
</dbReference>
<feature type="compositionally biased region" description="Basic and acidic residues" evidence="1">
    <location>
        <begin position="116"/>
        <end position="127"/>
    </location>
</feature>
<organism evidence="2 3">
    <name type="scientific">Setaria italica</name>
    <name type="common">Foxtail millet</name>
    <name type="synonym">Panicum italicum</name>
    <dbReference type="NCBI Taxonomy" id="4555"/>
    <lineage>
        <taxon>Eukaryota</taxon>
        <taxon>Viridiplantae</taxon>
        <taxon>Streptophyta</taxon>
        <taxon>Embryophyta</taxon>
        <taxon>Tracheophyta</taxon>
        <taxon>Spermatophyta</taxon>
        <taxon>Magnoliopsida</taxon>
        <taxon>Liliopsida</taxon>
        <taxon>Poales</taxon>
        <taxon>Poaceae</taxon>
        <taxon>PACMAD clade</taxon>
        <taxon>Panicoideae</taxon>
        <taxon>Panicodae</taxon>
        <taxon>Paniceae</taxon>
        <taxon>Cenchrinae</taxon>
        <taxon>Setaria</taxon>
    </lineage>
</organism>
<dbReference type="Proteomes" id="UP000004995">
    <property type="component" value="Unassembled WGS sequence"/>
</dbReference>
<reference evidence="3" key="1">
    <citation type="journal article" date="2012" name="Nat. Biotechnol.">
        <title>Reference genome sequence of the model plant Setaria.</title>
        <authorList>
            <person name="Bennetzen J.L."/>
            <person name="Schmutz J."/>
            <person name="Wang H."/>
            <person name="Percifield R."/>
            <person name="Hawkins J."/>
            <person name="Pontaroli A.C."/>
            <person name="Estep M."/>
            <person name="Feng L."/>
            <person name="Vaughn J.N."/>
            <person name="Grimwood J."/>
            <person name="Jenkins J."/>
            <person name="Barry K."/>
            <person name="Lindquist E."/>
            <person name="Hellsten U."/>
            <person name="Deshpande S."/>
            <person name="Wang X."/>
            <person name="Wu X."/>
            <person name="Mitros T."/>
            <person name="Triplett J."/>
            <person name="Yang X."/>
            <person name="Ye C.Y."/>
            <person name="Mauro-Herrera M."/>
            <person name="Wang L."/>
            <person name="Li P."/>
            <person name="Sharma M."/>
            <person name="Sharma R."/>
            <person name="Ronald P.C."/>
            <person name="Panaud O."/>
            <person name="Kellogg E.A."/>
            <person name="Brutnell T.P."/>
            <person name="Doust A.N."/>
            <person name="Tuskan G.A."/>
            <person name="Rokhsar D."/>
            <person name="Devos K.M."/>
        </authorList>
    </citation>
    <scope>NUCLEOTIDE SEQUENCE [LARGE SCALE GENOMIC DNA]</scope>
    <source>
        <strain evidence="3">cv. Yugu1</strain>
    </source>
</reference>
<reference evidence="2" key="2">
    <citation type="submission" date="2018-08" db="UniProtKB">
        <authorList>
            <consortium name="EnsemblPlants"/>
        </authorList>
    </citation>
    <scope>IDENTIFICATION</scope>
    <source>
        <strain evidence="2">Yugu1</strain>
    </source>
</reference>
<dbReference type="HOGENOM" id="CLU_1974379_0_0_1"/>
<dbReference type="Gramene" id="KQK97825">
    <property type="protein sequence ID" value="KQK97825"/>
    <property type="gene ID" value="SETIT_011322mg"/>
</dbReference>
<protein>
    <submittedName>
        <fullName evidence="2">Uncharacterized protein</fullName>
    </submittedName>
</protein>
<dbReference type="EMBL" id="AGNK02004404">
    <property type="status" value="NOT_ANNOTATED_CDS"/>
    <property type="molecule type" value="Genomic_DNA"/>
</dbReference>
<proteinExistence type="predicted"/>
<sequence length="127" mass="13738">MTPPVRLLGFGLGRVPRLHLPQKSLPSVSGDGDPSGPRLLQVLIRQATNGMLPRERAWRLAHLFSGQDCHASDSSAPVDSLNLTIHFVHVTGLRAFPAPDLSRKPRAYQPVGEHALPPEKKSALDSG</sequence>
<keyword evidence="3" id="KW-1185">Reference proteome</keyword>
<dbReference type="AlphaFoldDB" id="K3YAT0"/>
<feature type="region of interest" description="Disordered" evidence="1">
    <location>
        <begin position="99"/>
        <end position="127"/>
    </location>
</feature>
<accession>K3YAT0</accession>
<dbReference type="InParanoid" id="K3YAT0"/>
<evidence type="ECO:0000256" key="1">
    <source>
        <dbReference type="SAM" id="MobiDB-lite"/>
    </source>
</evidence>
<evidence type="ECO:0000313" key="2">
    <source>
        <dbReference type="EnsemblPlants" id="KQK97825"/>
    </source>
</evidence>